<evidence type="ECO:0000313" key="4">
    <source>
        <dbReference type="Proteomes" id="UP001303760"/>
    </source>
</evidence>
<name>A0AAN7H915_9PEZI</name>
<feature type="compositionally biased region" description="Low complexity" evidence="1">
    <location>
        <begin position="306"/>
        <end position="316"/>
    </location>
</feature>
<evidence type="ECO:0000259" key="2">
    <source>
        <dbReference type="Pfam" id="PF01636"/>
    </source>
</evidence>
<reference evidence="3" key="2">
    <citation type="submission" date="2023-05" db="EMBL/GenBank/DDBJ databases">
        <authorList>
            <consortium name="Lawrence Berkeley National Laboratory"/>
            <person name="Steindorff A."/>
            <person name="Hensen N."/>
            <person name="Bonometti L."/>
            <person name="Westerberg I."/>
            <person name="Brannstrom I.O."/>
            <person name="Guillou S."/>
            <person name="Cros-Aarteil S."/>
            <person name="Calhoun S."/>
            <person name="Haridas S."/>
            <person name="Kuo A."/>
            <person name="Mondo S."/>
            <person name="Pangilinan J."/>
            <person name="Riley R."/>
            <person name="Labutti K."/>
            <person name="Andreopoulos B."/>
            <person name="Lipzen A."/>
            <person name="Chen C."/>
            <person name="Yanf M."/>
            <person name="Daum C."/>
            <person name="Ng V."/>
            <person name="Clum A."/>
            <person name="Ohm R."/>
            <person name="Martin F."/>
            <person name="Silar P."/>
            <person name="Natvig D."/>
            <person name="Lalanne C."/>
            <person name="Gautier V."/>
            <person name="Ament-Velasquez S.L."/>
            <person name="Kruys A."/>
            <person name="Hutchinson M.I."/>
            <person name="Powell A.J."/>
            <person name="Barry K."/>
            <person name="Miller A.N."/>
            <person name="Grigoriev I.V."/>
            <person name="Debuchy R."/>
            <person name="Gladieux P."/>
            <person name="Thoren M.H."/>
            <person name="Johannesson H."/>
        </authorList>
    </citation>
    <scope>NUCLEOTIDE SEQUENCE</scope>
    <source>
        <strain evidence="3">CBS 532.94</strain>
    </source>
</reference>
<comment type="caution">
    <text evidence="3">The sequence shown here is derived from an EMBL/GenBank/DDBJ whole genome shotgun (WGS) entry which is preliminary data.</text>
</comment>
<keyword evidence="3" id="KW-0808">Transferase</keyword>
<feature type="domain" description="Aminoglycoside phosphotransferase" evidence="2">
    <location>
        <begin position="30"/>
        <end position="266"/>
    </location>
</feature>
<feature type="compositionally biased region" description="Basic and acidic residues" evidence="1">
    <location>
        <begin position="327"/>
        <end position="338"/>
    </location>
</feature>
<proteinExistence type="predicted"/>
<dbReference type="CDD" id="cd05154">
    <property type="entry name" value="ACAD10_11_N-like"/>
    <property type="match status" value="1"/>
</dbReference>
<dbReference type="InterPro" id="IPR002575">
    <property type="entry name" value="Aminoglycoside_PTrfase"/>
</dbReference>
<feature type="region of interest" description="Disordered" evidence="1">
    <location>
        <begin position="391"/>
        <end position="424"/>
    </location>
</feature>
<evidence type="ECO:0000256" key="1">
    <source>
        <dbReference type="SAM" id="MobiDB-lite"/>
    </source>
</evidence>
<feature type="compositionally biased region" description="Gly residues" evidence="1">
    <location>
        <begin position="401"/>
        <end position="424"/>
    </location>
</feature>
<dbReference type="PANTHER" id="PTHR47829">
    <property type="entry name" value="HYDROLASE, PUTATIVE (AFU_ORTHOLOGUE AFUA_1G12880)-RELATED"/>
    <property type="match status" value="1"/>
</dbReference>
<dbReference type="InterPro" id="IPR052898">
    <property type="entry name" value="ACAD10-like"/>
</dbReference>
<dbReference type="GO" id="GO:0016301">
    <property type="term" value="F:kinase activity"/>
    <property type="evidence" value="ECO:0007669"/>
    <property type="project" value="UniProtKB-KW"/>
</dbReference>
<reference evidence="3" key="1">
    <citation type="journal article" date="2023" name="Mol. Phylogenet. Evol.">
        <title>Genome-scale phylogeny and comparative genomics of the fungal order Sordariales.</title>
        <authorList>
            <person name="Hensen N."/>
            <person name="Bonometti L."/>
            <person name="Westerberg I."/>
            <person name="Brannstrom I.O."/>
            <person name="Guillou S."/>
            <person name="Cros-Aarteil S."/>
            <person name="Calhoun S."/>
            <person name="Haridas S."/>
            <person name="Kuo A."/>
            <person name="Mondo S."/>
            <person name="Pangilinan J."/>
            <person name="Riley R."/>
            <person name="LaButti K."/>
            <person name="Andreopoulos B."/>
            <person name="Lipzen A."/>
            <person name="Chen C."/>
            <person name="Yan M."/>
            <person name="Daum C."/>
            <person name="Ng V."/>
            <person name="Clum A."/>
            <person name="Steindorff A."/>
            <person name="Ohm R.A."/>
            <person name="Martin F."/>
            <person name="Silar P."/>
            <person name="Natvig D.O."/>
            <person name="Lalanne C."/>
            <person name="Gautier V."/>
            <person name="Ament-Velasquez S.L."/>
            <person name="Kruys A."/>
            <person name="Hutchinson M.I."/>
            <person name="Powell A.J."/>
            <person name="Barry K."/>
            <person name="Miller A.N."/>
            <person name="Grigoriev I.V."/>
            <person name="Debuchy R."/>
            <person name="Gladieux P."/>
            <person name="Hiltunen Thoren M."/>
            <person name="Johannesson H."/>
        </authorList>
    </citation>
    <scope>NUCLEOTIDE SEQUENCE</scope>
    <source>
        <strain evidence="3">CBS 532.94</strain>
    </source>
</reference>
<evidence type="ECO:0000313" key="3">
    <source>
        <dbReference type="EMBL" id="KAK4240691.1"/>
    </source>
</evidence>
<protein>
    <submittedName>
        <fullName evidence="3">Kinase-like domain-containing protein</fullName>
    </submittedName>
</protein>
<dbReference type="Pfam" id="PF01636">
    <property type="entry name" value="APH"/>
    <property type="match status" value="1"/>
</dbReference>
<keyword evidence="3" id="KW-0418">Kinase</keyword>
<dbReference type="PANTHER" id="PTHR47829:SF1">
    <property type="entry name" value="HAD FAMILY PHOSPHATASE"/>
    <property type="match status" value="1"/>
</dbReference>
<dbReference type="Gene3D" id="3.30.200.20">
    <property type="entry name" value="Phosphorylase Kinase, domain 1"/>
    <property type="match status" value="1"/>
</dbReference>
<dbReference type="Proteomes" id="UP001303760">
    <property type="component" value="Unassembled WGS sequence"/>
</dbReference>
<feature type="region of interest" description="Disordered" evidence="1">
    <location>
        <begin position="301"/>
        <end position="338"/>
    </location>
</feature>
<dbReference type="InterPro" id="IPR011009">
    <property type="entry name" value="Kinase-like_dom_sf"/>
</dbReference>
<accession>A0AAN7H915</accession>
<dbReference type="EMBL" id="MU860035">
    <property type="protein sequence ID" value="KAK4240691.1"/>
    <property type="molecule type" value="Genomic_DNA"/>
</dbReference>
<keyword evidence="4" id="KW-1185">Reference proteome</keyword>
<dbReference type="AlphaFoldDB" id="A0AAN7H915"/>
<dbReference type="Gene3D" id="3.90.1200.10">
    <property type="match status" value="1"/>
</dbReference>
<dbReference type="InterPro" id="IPR041726">
    <property type="entry name" value="ACAD10_11_N"/>
</dbReference>
<dbReference type="SUPFAM" id="SSF56112">
    <property type="entry name" value="Protein kinase-like (PK-like)"/>
    <property type="match status" value="1"/>
</dbReference>
<organism evidence="3 4">
    <name type="scientific">Achaetomium macrosporum</name>
    <dbReference type="NCBI Taxonomy" id="79813"/>
    <lineage>
        <taxon>Eukaryota</taxon>
        <taxon>Fungi</taxon>
        <taxon>Dikarya</taxon>
        <taxon>Ascomycota</taxon>
        <taxon>Pezizomycotina</taxon>
        <taxon>Sordariomycetes</taxon>
        <taxon>Sordariomycetidae</taxon>
        <taxon>Sordariales</taxon>
        <taxon>Chaetomiaceae</taxon>
        <taxon>Achaetomium</taxon>
    </lineage>
</organism>
<gene>
    <name evidence="3" type="ORF">C8A03DRAFT_41803</name>
</gene>
<sequence>MAGRVRQPIDIGKLEKWIQRHVPQIEVPLDVKQFGFGQSNPTYQLTAADGQRYVLRKKPPGRLLSKTAHKVEREYRIIHALAKTDVPVPKAYCLCEDESVIGTPFYIMEFLDGRIFEDPVIPSVLPDHRRAIWADAVRTLAKLHRIDPRSIGLENFGKPTGFYTRQVATWRAVCDAQAAVRDVETREAVGPLPHFKELMEFFADESQQPADRGTLIHGDFKIDNLVFHRTEPRVIGVLDWEMSTIGHPLADISNLLTPYFTARLDPRRSVNVHPGFLPRATRGLPTPDEITTLYFSVVEAPPPPSSSAGPSSSESSLELTLSNSTKIKKETAPSRRDRKRELQWAQAFNIFRLAAICQGIAARQAGRQASSEQARRYGDARGPLAEFAWELVQSARSSGDGPSGGGGSGGSGQGRGNKGTGARL</sequence>